<dbReference type="GO" id="GO:0016459">
    <property type="term" value="C:myosin complex"/>
    <property type="evidence" value="ECO:0007669"/>
    <property type="project" value="InterPro"/>
</dbReference>
<comment type="similarity">
    <text evidence="4">Belongs to the cingulin family.</text>
</comment>
<feature type="region of interest" description="Disordered" evidence="6">
    <location>
        <begin position="733"/>
        <end position="896"/>
    </location>
</feature>
<keyword evidence="9" id="KW-1185">Reference proteome</keyword>
<dbReference type="PANTHER" id="PTHR46349">
    <property type="entry name" value="CINGULIN-LIKE PROTEIN 1-RELATED"/>
    <property type="match status" value="1"/>
</dbReference>
<evidence type="ECO:0000256" key="3">
    <source>
        <dbReference type="ARBA" id="ARBA00023054"/>
    </source>
</evidence>
<feature type="region of interest" description="Disordered" evidence="6">
    <location>
        <begin position="1048"/>
        <end position="1069"/>
    </location>
</feature>
<evidence type="ECO:0000256" key="6">
    <source>
        <dbReference type="SAM" id="MobiDB-lite"/>
    </source>
</evidence>
<accession>A0AAN7MK76</accession>
<evidence type="ECO:0000259" key="7">
    <source>
        <dbReference type="Pfam" id="PF01576"/>
    </source>
</evidence>
<proteinExistence type="inferred from homology"/>
<keyword evidence="2" id="KW-0796">Tight junction</keyword>
<feature type="region of interest" description="Disordered" evidence="6">
    <location>
        <begin position="644"/>
        <end position="667"/>
    </location>
</feature>
<comment type="subcellular location">
    <subcellularLocation>
        <location evidence="1">Cell junction</location>
        <location evidence="1">Tight junction</location>
    </subcellularLocation>
</comment>
<feature type="compositionally biased region" description="Basic and acidic residues" evidence="6">
    <location>
        <begin position="255"/>
        <end position="276"/>
    </location>
</feature>
<gene>
    <name evidence="8" type="ORF">QYF61_015970</name>
</gene>
<protein>
    <recommendedName>
        <fullName evidence="5">Cingulin</fullName>
    </recommendedName>
</protein>
<dbReference type="Pfam" id="PF01576">
    <property type="entry name" value="Myosin_tail_1"/>
    <property type="match status" value="1"/>
</dbReference>
<feature type="compositionally biased region" description="Low complexity" evidence="6">
    <location>
        <begin position="1330"/>
        <end position="1340"/>
    </location>
</feature>
<organism evidence="8 9">
    <name type="scientific">Mycteria americana</name>
    <name type="common">Wood stork</name>
    <dbReference type="NCBI Taxonomy" id="33587"/>
    <lineage>
        <taxon>Eukaryota</taxon>
        <taxon>Metazoa</taxon>
        <taxon>Chordata</taxon>
        <taxon>Craniata</taxon>
        <taxon>Vertebrata</taxon>
        <taxon>Euteleostomi</taxon>
        <taxon>Archelosauria</taxon>
        <taxon>Archosauria</taxon>
        <taxon>Dinosauria</taxon>
        <taxon>Saurischia</taxon>
        <taxon>Theropoda</taxon>
        <taxon>Coelurosauria</taxon>
        <taxon>Aves</taxon>
        <taxon>Neognathae</taxon>
        <taxon>Neoaves</taxon>
        <taxon>Aequornithes</taxon>
        <taxon>Ciconiiformes</taxon>
        <taxon>Ciconiidae</taxon>
        <taxon>Mycteria</taxon>
    </lineage>
</organism>
<feature type="region of interest" description="Disordered" evidence="6">
    <location>
        <begin position="60"/>
        <end position="385"/>
    </location>
</feature>
<keyword evidence="3" id="KW-0175">Coiled coil</keyword>
<evidence type="ECO:0000313" key="9">
    <source>
        <dbReference type="Proteomes" id="UP001333110"/>
    </source>
</evidence>
<dbReference type="PANTHER" id="PTHR46349:SF4">
    <property type="entry name" value="CINGULIN"/>
    <property type="match status" value="1"/>
</dbReference>
<evidence type="ECO:0000256" key="2">
    <source>
        <dbReference type="ARBA" id="ARBA00022427"/>
    </source>
</evidence>
<dbReference type="Proteomes" id="UP001333110">
    <property type="component" value="Unassembled WGS sequence"/>
</dbReference>
<dbReference type="InterPro" id="IPR002928">
    <property type="entry name" value="Myosin_tail"/>
</dbReference>
<evidence type="ECO:0000256" key="4">
    <source>
        <dbReference type="ARBA" id="ARBA00038467"/>
    </source>
</evidence>
<feature type="region of interest" description="Disordered" evidence="6">
    <location>
        <begin position="1115"/>
        <end position="1137"/>
    </location>
</feature>
<feature type="domain" description="Myosin tail" evidence="7">
    <location>
        <begin position="1111"/>
        <end position="1319"/>
    </location>
</feature>
<dbReference type="Gene3D" id="1.10.287.1490">
    <property type="match status" value="1"/>
</dbReference>
<comment type="caution">
    <text evidence="8">The sequence shown here is derived from an EMBL/GenBank/DDBJ whole genome shotgun (WGS) entry which is preliminary data.</text>
</comment>
<feature type="compositionally biased region" description="Basic and acidic residues" evidence="6">
    <location>
        <begin position="992"/>
        <end position="1016"/>
    </location>
</feature>
<dbReference type="EMBL" id="JAUNZN010000028">
    <property type="protein sequence ID" value="KAK4807624.1"/>
    <property type="molecule type" value="Genomic_DNA"/>
</dbReference>
<evidence type="ECO:0000313" key="8">
    <source>
        <dbReference type="EMBL" id="KAK4807624.1"/>
    </source>
</evidence>
<reference evidence="8 9" key="1">
    <citation type="journal article" date="2023" name="J. Hered.">
        <title>Chromosome-level genome of the wood stork (Mycteria americana) provides insight into avian chromosome evolution.</title>
        <authorList>
            <person name="Flamio R. Jr."/>
            <person name="Ramstad K.M."/>
        </authorList>
    </citation>
    <scope>NUCLEOTIDE SEQUENCE [LARGE SCALE GENOMIC DNA]</scope>
    <source>
        <strain evidence="8">JAX WOST 10</strain>
    </source>
</reference>
<name>A0AAN7MK76_MYCAM</name>
<feature type="compositionally biased region" description="Basic and acidic residues" evidence="6">
    <location>
        <begin position="876"/>
        <end position="896"/>
    </location>
</feature>
<feature type="region of interest" description="Disordered" evidence="6">
    <location>
        <begin position="977"/>
        <end position="1016"/>
    </location>
</feature>
<feature type="compositionally biased region" description="Basic and acidic residues" evidence="6">
    <location>
        <begin position="751"/>
        <end position="810"/>
    </location>
</feature>
<feature type="compositionally biased region" description="Basic and acidic residues" evidence="6">
    <location>
        <begin position="323"/>
        <end position="334"/>
    </location>
</feature>
<sequence length="1370" mass="154772">MEWPASAAMAEKQNPVDYGVQIRFINDLQEPRRPPKARGKPGSYGVAVRVQGIAGQPFVVLNSGEKGSDSFGVQIKSEGSYPTPPAGPQPSGSVSSDSDLPENPYAGRQPRHGSSYSTSDEEASGVSATARHEPKPPPGKRPLGEELRRTQSHGDLLGATTVEPFATSAPQASGSRQHRALADGKSSSMLNIAPERSKASGSRAVAQDPCSDTEAAVDAGGSDVDTKPLSSVDSLISKFDGKMQQRGRAARRGRIPSEERKRSQSLDGRVSHRDVPDAGELSGAQRRASGVRPQPSVPAGSLSRPSRAGGMEDRGTRSQRLNRGVEDPTTERLQSKAQAELQVPGGPDPAGITRVTGSLTEGETRPGTKASTGVPRSGGTWGGGGTRVLAGAELFYPSRQLKCTPDLLRDQREVSQPGSGEHPKELIYGILKEGSSESEISLKRKTARLLEKMQELAVPAKDTACSQPQHRELARKVEELQEKLDEETKLRQKLELTREPGRSGSARALEARLQEAEGEGQRLRGALEKKTQELQRSSQELSEVKTAKEQAETRLGDCEEQLLAMHRELDRLRKGSGTPPDSEALYKELLEAREELEEALSSKQRQEEQLRLRERELTALKGALKEEVASHDKELDRVRQQYQSDMDQLRRSMEDISQDQASLESERQKINAVVRNLQRELEESAEETGHWRDMFQKNKDELRNTKQELLQVKLEREEFEEELRELRERFAAAREEADQARSSALDPGELEALRKELRQAREAQRELAAEKQSQEELLRQRERELAALKGTMREETSSRDEELERYRRDLQQLQEERDEATKPWGDEANPQPRIHPPWAPPNGYKPKLPPKTPPAQRLVPGPPHVAALQAKASLESARETSERARKTVESSLRELQEQNDDLRRKVLGMETQLKEYERLGENWEGSQARLKEKVTKLEAERRQMEESLGEATEREQELLMAKRSLETRLEEAQRGLARLTQEHQELSASYQDEQRQKEQLKRAKSELEEQKRLLDRTTEKLNKELEQMTEESHSSLAVLKSQLEEFKEKSRKEITDSQKQAKDRGAEVEKMQFSMGRLQDEVARLKQALQDSQAERESALLDKEVLLQRLRNLEQEMETKKRSQDDRSRHIKALEEKSKHLEVELDEERTTVELLTERVNRSRDQIDQLRAELLQERSSRQDLECDKVSLERQNKELKSRLASSEGLQKPSSNVSQLEARVEELQDKLQAEEREKSILLSSNRKLERKVKELTIQIDDERQHISDQKDQLSLRVKALKRQVDEAEEEIERLEGARKKAQRELEEQHELNEQLQNRIKALEKEAWRKAARSAADSSLQDDQLSSDEEFDSAYGPSSIASLLNEANLQTSSC</sequence>
<feature type="region of interest" description="Disordered" evidence="6">
    <location>
        <begin position="1327"/>
        <end position="1352"/>
    </location>
</feature>
<evidence type="ECO:0000256" key="1">
    <source>
        <dbReference type="ARBA" id="ARBA00004435"/>
    </source>
</evidence>
<evidence type="ECO:0000256" key="5">
    <source>
        <dbReference type="ARBA" id="ARBA00044075"/>
    </source>
</evidence>
<dbReference type="GO" id="GO:0005923">
    <property type="term" value="C:bicellular tight junction"/>
    <property type="evidence" value="ECO:0007669"/>
    <property type="project" value="TreeGrafter"/>
</dbReference>
<feature type="region of interest" description="Disordered" evidence="6">
    <location>
        <begin position="532"/>
        <end position="551"/>
    </location>
</feature>
<keyword evidence="2" id="KW-0965">Cell junction</keyword>
<feature type="compositionally biased region" description="Basic and acidic residues" evidence="6">
    <location>
        <begin position="542"/>
        <end position="551"/>
    </location>
</feature>